<dbReference type="InterPro" id="IPR029016">
    <property type="entry name" value="GAF-like_dom_sf"/>
</dbReference>
<dbReference type="Pfam" id="PF09339">
    <property type="entry name" value="HTH_IclR"/>
    <property type="match status" value="1"/>
</dbReference>
<comment type="caution">
    <text evidence="4">The sequence shown here is derived from an EMBL/GenBank/DDBJ whole genome shotgun (WGS) entry which is preliminary data.</text>
</comment>
<evidence type="ECO:0000256" key="2">
    <source>
        <dbReference type="ARBA" id="ARBA00023125"/>
    </source>
</evidence>
<dbReference type="SMART" id="SM00346">
    <property type="entry name" value="HTH_ICLR"/>
    <property type="match status" value="1"/>
</dbReference>
<dbReference type="InterPro" id="IPR005471">
    <property type="entry name" value="Tscrpt_reg_IclR_N"/>
</dbReference>
<dbReference type="EMBL" id="SEWT01000007">
    <property type="protein sequence ID" value="RYU31535.1"/>
    <property type="molecule type" value="Genomic_DNA"/>
</dbReference>
<dbReference type="InterPro" id="IPR036390">
    <property type="entry name" value="WH_DNA-bd_sf"/>
</dbReference>
<dbReference type="Gene3D" id="3.30.450.40">
    <property type="match status" value="1"/>
</dbReference>
<dbReference type="SUPFAM" id="SSF46785">
    <property type="entry name" value="Winged helix' DNA-binding domain"/>
    <property type="match status" value="1"/>
</dbReference>
<dbReference type="Pfam" id="PF01614">
    <property type="entry name" value="IclR_C"/>
    <property type="match status" value="1"/>
</dbReference>
<dbReference type="PANTHER" id="PTHR30136">
    <property type="entry name" value="HELIX-TURN-HELIX TRANSCRIPTIONAL REGULATOR, ICLR FAMILY"/>
    <property type="match status" value="1"/>
</dbReference>
<reference evidence="4 5" key="1">
    <citation type="submission" date="2019-02" db="EMBL/GenBank/DDBJ databases">
        <title>From farm to fork: dissemination of Tn554::fexA-optrA in linezolid-resistant Enterococcus faecalis clones from chicken feces and meat in Tunisia.</title>
        <authorList>
            <person name="Tedim A.P."/>
            <person name="Elghaieb H."/>
            <person name="Abbassi M.S."/>
            <person name="Novais C."/>
            <person name="Hassen A."/>
            <person name="Peixe L."/>
            <person name="Freitas A.R."/>
        </authorList>
    </citation>
    <scope>NUCLEOTIDE SEQUENCE [LARGE SCALE GENOMIC DNA]</scope>
    <source>
        <strain evidence="4 5">728T</strain>
    </source>
</reference>
<accession>A0A8B3RTI4</accession>
<sequence>MNKENSLIKSIDNAFTLLDLFSEQGALGISEIAKLSGLAKTTVFRILKTLEYHGIVMQIEDDIYTLSYKILKYQPEPLNEQQLIKIAKPCMQNFSQKTGETINLSILHRDETYIIHSESGESYMLQSSLAPVTDLYCSSIGKIFLSEMSTTELERYYQKPLLKRTINTIINYSDFYEEQQKIKEKQISFDHEEYEYGLTCMATGIYQNSELIAALGCSGPTTRLSFKGIAQLENELKKSAKIINQLLEV</sequence>
<proteinExistence type="predicted"/>
<dbReference type="SUPFAM" id="SSF55781">
    <property type="entry name" value="GAF domain-like"/>
    <property type="match status" value="1"/>
</dbReference>
<evidence type="ECO:0000313" key="4">
    <source>
        <dbReference type="EMBL" id="RYU31535.1"/>
    </source>
</evidence>
<dbReference type="PROSITE" id="PS51077">
    <property type="entry name" value="HTH_ICLR"/>
    <property type="match status" value="1"/>
</dbReference>
<keyword evidence="3" id="KW-0804">Transcription</keyword>
<dbReference type="InterPro" id="IPR050707">
    <property type="entry name" value="HTH_MetabolicPath_Reg"/>
</dbReference>
<dbReference type="Proteomes" id="UP000292223">
    <property type="component" value="Unassembled WGS sequence"/>
</dbReference>
<dbReference type="AlphaFoldDB" id="A0A8B3RTI4"/>
<dbReference type="RefSeq" id="WP_101008484.1">
    <property type="nucleotide sequence ID" value="NZ_JADMHW010000014.1"/>
</dbReference>
<keyword evidence="1" id="KW-0805">Transcription regulation</keyword>
<protein>
    <submittedName>
        <fullName evidence="4">IclR family transcriptional regulator</fullName>
    </submittedName>
</protein>
<keyword evidence="2" id="KW-0238">DNA-binding</keyword>
<evidence type="ECO:0000256" key="3">
    <source>
        <dbReference type="ARBA" id="ARBA00023163"/>
    </source>
</evidence>
<dbReference type="GO" id="GO:0003700">
    <property type="term" value="F:DNA-binding transcription factor activity"/>
    <property type="evidence" value="ECO:0007669"/>
    <property type="project" value="TreeGrafter"/>
</dbReference>
<dbReference type="InterPro" id="IPR014757">
    <property type="entry name" value="Tscrpt_reg_IclR_C"/>
</dbReference>
<organism evidence="4 5">
    <name type="scientific">Enterococcus faecalis</name>
    <name type="common">Streptococcus faecalis</name>
    <dbReference type="NCBI Taxonomy" id="1351"/>
    <lineage>
        <taxon>Bacteria</taxon>
        <taxon>Bacillati</taxon>
        <taxon>Bacillota</taxon>
        <taxon>Bacilli</taxon>
        <taxon>Lactobacillales</taxon>
        <taxon>Enterococcaceae</taxon>
        <taxon>Enterococcus</taxon>
    </lineage>
</organism>
<evidence type="ECO:0000256" key="1">
    <source>
        <dbReference type="ARBA" id="ARBA00023015"/>
    </source>
</evidence>
<evidence type="ECO:0000313" key="5">
    <source>
        <dbReference type="Proteomes" id="UP000292223"/>
    </source>
</evidence>
<dbReference type="InterPro" id="IPR036388">
    <property type="entry name" value="WH-like_DNA-bd_sf"/>
</dbReference>
<dbReference type="Gene3D" id="1.10.10.10">
    <property type="entry name" value="Winged helix-like DNA-binding domain superfamily/Winged helix DNA-binding domain"/>
    <property type="match status" value="1"/>
</dbReference>
<name>A0A8B3RTI4_ENTFL</name>
<dbReference type="GO" id="GO:0003677">
    <property type="term" value="F:DNA binding"/>
    <property type="evidence" value="ECO:0007669"/>
    <property type="project" value="UniProtKB-KW"/>
</dbReference>
<dbReference type="PROSITE" id="PS51078">
    <property type="entry name" value="ICLR_ED"/>
    <property type="match status" value="1"/>
</dbReference>
<dbReference type="PANTHER" id="PTHR30136:SF24">
    <property type="entry name" value="HTH-TYPE TRANSCRIPTIONAL REPRESSOR ALLR"/>
    <property type="match status" value="1"/>
</dbReference>
<dbReference type="GO" id="GO:0045892">
    <property type="term" value="P:negative regulation of DNA-templated transcription"/>
    <property type="evidence" value="ECO:0007669"/>
    <property type="project" value="TreeGrafter"/>
</dbReference>
<gene>
    <name evidence="4" type="ORF">EU507_10615</name>
</gene>